<dbReference type="AlphaFoldDB" id="H1DHE2"/>
<proteinExistence type="predicted"/>
<name>H1DHE2_9BACT</name>
<dbReference type="Proteomes" id="UP000004892">
    <property type="component" value="Unassembled WGS sequence"/>
</dbReference>
<gene>
    <name evidence="1" type="ORF">HMPREF9449_01678</name>
</gene>
<evidence type="ECO:0000313" key="1">
    <source>
        <dbReference type="EMBL" id="EHP47825.1"/>
    </source>
</evidence>
<evidence type="ECO:0000313" key="2">
    <source>
        <dbReference type="Proteomes" id="UP000004892"/>
    </source>
</evidence>
<dbReference type="HOGENOM" id="CLU_1494798_0_0_10"/>
<sequence length="180" mass="19780">MQFNSCKDDDAPSDPLFLPKNYQFTKAYGILKPYGIYEAVNSIQIILSNANGNSIEEYTGPGEYLSLYFNVSDVSVSNGQVSLPSGTYTISEYPALPLTIWKSSYSYFILLDASNNRTSYTLTEGSVTIDGISGKYSINGGLKGYDTEFTLEFEGIITSPSPVITPQMKLTEATVEYSNQ</sequence>
<reference evidence="1 2" key="1">
    <citation type="submission" date="2012-01" db="EMBL/GenBank/DDBJ databases">
        <title>The Genome Sequence of Odoribacter laneus YIT 12061.</title>
        <authorList>
            <consortium name="The Broad Institute Genome Sequencing Platform"/>
            <person name="Earl A."/>
            <person name="Ward D."/>
            <person name="Feldgarden M."/>
            <person name="Gevers D."/>
            <person name="Morotomi M."/>
            <person name="Young S.K."/>
            <person name="Zeng Q."/>
            <person name="Gargeya S."/>
            <person name="Fitzgerald M."/>
            <person name="Haas B."/>
            <person name="Abouelleil A."/>
            <person name="Alvarado L."/>
            <person name="Arachchi H.M."/>
            <person name="Berlin A."/>
            <person name="Chapman S.B."/>
            <person name="Gearin G."/>
            <person name="Goldberg J."/>
            <person name="Griggs A."/>
            <person name="Gujja S."/>
            <person name="Hansen M."/>
            <person name="Heiman D."/>
            <person name="Howarth C."/>
            <person name="Larimer J."/>
            <person name="Lui A."/>
            <person name="MacDonald P.J.P."/>
            <person name="McCowen C."/>
            <person name="Montmayeur A."/>
            <person name="Murphy C."/>
            <person name="Neiman D."/>
            <person name="Pearson M."/>
            <person name="Priest M."/>
            <person name="Roberts A."/>
            <person name="Saif S."/>
            <person name="Shea T."/>
            <person name="Sisk P."/>
            <person name="Stolte C."/>
            <person name="Sykes S."/>
            <person name="Wortman J."/>
            <person name="Nusbaum C."/>
            <person name="Birren B."/>
        </authorList>
    </citation>
    <scope>NUCLEOTIDE SEQUENCE [LARGE SCALE GENOMIC DNA]</scope>
    <source>
        <strain evidence="1 2">YIT 12061</strain>
    </source>
</reference>
<comment type="caution">
    <text evidence="1">The sequence shown here is derived from an EMBL/GenBank/DDBJ whole genome shotgun (WGS) entry which is preliminary data.</text>
</comment>
<accession>H1DHE2</accession>
<protein>
    <submittedName>
        <fullName evidence="1">Uncharacterized protein</fullName>
    </submittedName>
</protein>
<keyword evidence="2" id="KW-1185">Reference proteome</keyword>
<organism evidence="1 2">
    <name type="scientific">Odoribacter laneus YIT 12061</name>
    <dbReference type="NCBI Taxonomy" id="742817"/>
    <lineage>
        <taxon>Bacteria</taxon>
        <taxon>Pseudomonadati</taxon>
        <taxon>Bacteroidota</taxon>
        <taxon>Bacteroidia</taxon>
        <taxon>Bacteroidales</taxon>
        <taxon>Odoribacteraceae</taxon>
        <taxon>Odoribacter</taxon>
    </lineage>
</organism>
<dbReference type="PATRIC" id="fig|742817.3.peg.1793"/>
<dbReference type="EMBL" id="ADMC01000022">
    <property type="protein sequence ID" value="EHP47825.1"/>
    <property type="molecule type" value="Genomic_DNA"/>
</dbReference>
<dbReference type="RefSeq" id="WP_009136826.1">
    <property type="nucleotide sequence ID" value="NZ_JH594596.1"/>
</dbReference>
<dbReference type="GeneID" id="98069241"/>